<keyword evidence="2 4" id="KW-0560">Oxidoreductase</keyword>
<name>A0A0C1QXB4_9CLOT</name>
<evidence type="ECO:0000256" key="1">
    <source>
        <dbReference type="ARBA" id="ARBA00005854"/>
    </source>
</evidence>
<dbReference type="InterPro" id="IPR029753">
    <property type="entry name" value="D-isomer_DH_CS"/>
</dbReference>
<dbReference type="Gene3D" id="3.40.50.720">
    <property type="entry name" value="NAD(P)-binding Rossmann-like Domain"/>
    <property type="match status" value="2"/>
</dbReference>
<feature type="domain" description="D-isomer specific 2-hydroxyacid dehydrogenase catalytic" evidence="5">
    <location>
        <begin position="33"/>
        <end position="319"/>
    </location>
</feature>
<dbReference type="InterPro" id="IPR006139">
    <property type="entry name" value="D-isomer_2_OHA_DH_cat_dom"/>
</dbReference>
<dbReference type="InterPro" id="IPR058206">
    <property type="entry name" value="VanH"/>
</dbReference>
<reference evidence="7 8" key="1">
    <citation type="journal article" date="2015" name="Infect. Genet. Evol.">
        <title>Genomic sequences of six botulinum neurotoxin-producing strains representing three clostridial species illustrate the mobility and diversity of botulinum neurotoxin genes.</title>
        <authorList>
            <person name="Smith T.J."/>
            <person name="Hill K.K."/>
            <person name="Xie G."/>
            <person name="Foley B.T."/>
            <person name="Williamson C.H."/>
            <person name="Foster J.T."/>
            <person name="Johnson S.L."/>
            <person name="Chertkov O."/>
            <person name="Teshima H."/>
            <person name="Gibbons H.S."/>
            <person name="Johnsky L.A."/>
            <person name="Karavis M.A."/>
            <person name="Smith L.A."/>
        </authorList>
    </citation>
    <scope>NUCLEOTIDE SEQUENCE [LARGE SCALE GENOMIC DNA]</scope>
    <source>
        <strain evidence="7 8">CDC 2741</strain>
    </source>
</reference>
<organism evidence="7 8">
    <name type="scientific">Clostridium argentinense CDC 2741</name>
    <dbReference type="NCBI Taxonomy" id="1418104"/>
    <lineage>
        <taxon>Bacteria</taxon>
        <taxon>Bacillati</taxon>
        <taxon>Bacillota</taxon>
        <taxon>Clostridia</taxon>
        <taxon>Eubacteriales</taxon>
        <taxon>Clostridiaceae</taxon>
        <taxon>Clostridium</taxon>
    </lineage>
</organism>
<evidence type="ECO:0000313" key="7">
    <source>
        <dbReference type="EMBL" id="KIE45652.1"/>
    </source>
</evidence>
<dbReference type="SUPFAM" id="SSF51735">
    <property type="entry name" value="NAD(P)-binding Rossmann-fold domains"/>
    <property type="match status" value="1"/>
</dbReference>
<dbReference type="Pfam" id="PF02826">
    <property type="entry name" value="2-Hacid_dh_C"/>
    <property type="match status" value="1"/>
</dbReference>
<dbReference type="PANTHER" id="PTHR43026">
    <property type="entry name" value="2-HYDROXYACID DEHYDROGENASE HOMOLOG 1-RELATED"/>
    <property type="match status" value="1"/>
</dbReference>
<dbReference type="InterPro" id="IPR036291">
    <property type="entry name" value="NAD(P)-bd_dom_sf"/>
</dbReference>
<dbReference type="InterPro" id="IPR006140">
    <property type="entry name" value="D-isomer_DH_NAD-bd"/>
</dbReference>
<dbReference type="OrthoDB" id="9805416at2"/>
<gene>
    <name evidence="7" type="primary">vanH</name>
    <name evidence="7" type="ORF">U732_2737</name>
</gene>
<dbReference type="CDD" id="cd12185">
    <property type="entry name" value="HGDH_LDH_like"/>
    <property type="match status" value="1"/>
</dbReference>
<dbReference type="PROSITE" id="PS00671">
    <property type="entry name" value="D_2_HYDROXYACID_DH_3"/>
    <property type="match status" value="1"/>
</dbReference>
<dbReference type="AlphaFoldDB" id="A0A0C1QXB4"/>
<dbReference type="Proteomes" id="UP000031366">
    <property type="component" value="Unassembled WGS sequence"/>
</dbReference>
<dbReference type="PANTHER" id="PTHR43026:SF1">
    <property type="entry name" value="2-HYDROXYACID DEHYDROGENASE HOMOLOG 1-RELATED"/>
    <property type="match status" value="1"/>
</dbReference>
<dbReference type="Pfam" id="PF00389">
    <property type="entry name" value="2-Hacid_dh"/>
    <property type="match status" value="1"/>
</dbReference>
<evidence type="ECO:0000256" key="2">
    <source>
        <dbReference type="ARBA" id="ARBA00023002"/>
    </source>
</evidence>
<dbReference type="EMBL" id="AYSO01000019">
    <property type="protein sequence ID" value="KIE45652.1"/>
    <property type="molecule type" value="Genomic_DNA"/>
</dbReference>
<comment type="similarity">
    <text evidence="1 4">Belongs to the D-isomer specific 2-hydroxyacid dehydrogenase family.</text>
</comment>
<comment type="caution">
    <text evidence="7">The sequence shown here is derived from an EMBL/GenBank/DDBJ whole genome shotgun (WGS) entry which is preliminary data.</text>
</comment>
<evidence type="ECO:0000256" key="4">
    <source>
        <dbReference type="RuleBase" id="RU003719"/>
    </source>
</evidence>
<proteinExistence type="inferred from homology"/>
<dbReference type="STRING" id="29341.RSJ17_20570"/>
<dbReference type="RefSeq" id="WP_039635344.1">
    <property type="nucleotide sequence ID" value="NZ_AYSO01000019.1"/>
</dbReference>
<evidence type="ECO:0000259" key="6">
    <source>
        <dbReference type="Pfam" id="PF02826"/>
    </source>
</evidence>
<sequence length="322" mass="35461">MKNIGITIYGCERDEAEVFNELSPRFGVIPTITSSAVSETNAMLAHGNQCISVGHKSEISESILLALKESGVKYISTRSIGFNHIEVKAAESMGIAVGNVAYSPDSVADYTLMLMLMAIRNAKSIMSRAEKYDFSLDTVYGKELREMTVGVLGTGHIGKAVIERLRGFGCHVLAYGHSKEAAANYVSLNELLQKSDILTIHVPLGTDTYHMIGYEQIEVMKQGAFLINTARGGLVDTSALIKALENGRLGGAALDVLEGEEGFFYFDCTQKPIDNQFLLKLHKMPNVIITPHTAYYTERALYDTVEKTILNCLDFERRDTLE</sequence>
<evidence type="ECO:0000259" key="5">
    <source>
        <dbReference type="Pfam" id="PF00389"/>
    </source>
</evidence>
<dbReference type="NCBIfam" id="NF000492">
    <property type="entry name" value="vanH_gen"/>
    <property type="match status" value="1"/>
</dbReference>
<protein>
    <submittedName>
        <fullName evidence="7">D-specific alpha-keto acid dehydrogenase</fullName>
    </submittedName>
</protein>
<evidence type="ECO:0000256" key="3">
    <source>
        <dbReference type="ARBA" id="ARBA00023027"/>
    </source>
</evidence>
<accession>A0A0C1QXB4</accession>
<keyword evidence="3" id="KW-0520">NAD</keyword>
<keyword evidence="8" id="KW-1185">Reference proteome</keyword>
<dbReference type="PROSITE" id="PS00670">
    <property type="entry name" value="D_2_HYDROXYACID_DH_2"/>
    <property type="match status" value="1"/>
</dbReference>
<dbReference type="GO" id="GO:0008720">
    <property type="term" value="F:D-lactate dehydrogenase (NAD+) activity"/>
    <property type="evidence" value="ECO:0007669"/>
    <property type="project" value="TreeGrafter"/>
</dbReference>
<dbReference type="InterPro" id="IPR058205">
    <property type="entry name" value="D-LDH-like"/>
</dbReference>
<dbReference type="SUPFAM" id="SSF52283">
    <property type="entry name" value="Formate/glycerate dehydrogenase catalytic domain-like"/>
    <property type="match status" value="1"/>
</dbReference>
<dbReference type="GO" id="GO:0051287">
    <property type="term" value="F:NAD binding"/>
    <property type="evidence" value="ECO:0007669"/>
    <property type="project" value="InterPro"/>
</dbReference>
<feature type="domain" description="D-isomer specific 2-hydroxyacid dehydrogenase NAD-binding" evidence="6">
    <location>
        <begin position="112"/>
        <end position="294"/>
    </location>
</feature>
<evidence type="ECO:0000313" key="8">
    <source>
        <dbReference type="Proteomes" id="UP000031366"/>
    </source>
</evidence>